<organism evidence="1 2">
    <name type="scientific">Profundicola chukchiensis</name>
    <dbReference type="NCBI Taxonomy" id="2961959"/>
    <lineage>
        <taxon>Bacteria</taxon>
        <taxon>Pseudomonadati</taxon>
        <taxon>Bacteroidota</taxon>
        <taxon>Flavobacteriia</taxon>
        <taxon>Flavobacteriales</taxon>
        <taxon>Weeksellaceae</taxon>
        <taxon>Profundicola</taxon>
    </lineage>
</organism>
<evidence type="ECO:0000313" key="2">
    <source>
        <dbReference type="Proteomes" id="UP001152599"/>
    </source>
</evidence>
<name>A0A9X4MZ85_9FLAO</name>
<dbReference type="EMBL" id="JANCMU010000001">
    <property type="protein sequence ID" value="MDG4945086.1"/>
    <property type="molecule type" value="Genomic_DNA"/>
</dbReference>
<gene>
    <name evidence="1" type="ORF">NMK71_01550</name>
</gene>
<dbReference type="AlphaFoldDB" id="A0A9X4MZ85"/>
<protein>
    <submittedName>
        <fullName evidence="1">Uncharacterized protein</fullName>
    </submittedName>
</protein>
<sequence>MKKIHIQAEPFFDLLKEKNQSMWDIFEQMIQEHEQEIIFINDKQQVLFNYILPNNLDKLKEDQKKFSEEFKNKIAQTYLN</sequence>
<reference evidence="1" key="1">
    <citation type="submission" date="2022-07" db="EMBL/GenBank/DDBJ databases">
        <title>Description and genome-wide analysis of Profundicola chukchiensis gen. nov., sp. nov., marine bacteria isolated from bottom sediments of the Chukchi Sea.</title>
        <authorList>
            <person name="Romanenko L."/>
            <person name="Otstavnykh N."/>
            <person name="Kurilenko V."/>
            <person name="Eremeev V."/>
            <person name="Velansky P."/>
            <person name="Mikhailov V."/>
            <person name="Isaeva M."/>
        </authorList>
    </citation>
    <scope>NUCLEOTIDE SEQUENCE</scope>
    <source>
        <strain evidence="1">KMM 9713</strain>
    </source>
</reference>
<comment type="caution">
    <text evidence="1">The sequence shown here is derived from an EMBL/GenBank/DDBJ whole genome shotgun (WGS) entry which is preliminary data.</text>
</comment>
<dbReference type="Proteomes" id="UP001152599">
    <property type="component" value="Unassembled WGS sequence"/>
</dbReference>
<proteinExistence type="predicted"/>
<dbReference type="RefSeq" id="WP_304416562.1">
    <property type="nucleotide sequence ID" value="NZ_JANAIE010000003.1"/>
</dbReference>
<accession>A0A9X4MZ85</accession>
<evidence type="ECO:0000313" key="1">
    <source>
        <dbReference type="EMBL" id="MDG4945086.1"/>
    </source>
</evidence>
<keyword evidence="2" id="KW-1185">Reference proteome</keyword>